<sequence length="80" mass="9243">FESMGNEEFNLPTTNGGHATAKNNVSGKQAYNYIRFTPTARRDKDPLDYTVAGSAWWNMSEIYLYRIRHDEAWAREQLGI</sequence>
<organism evidence="2 3">
    <name type="scientific">Bacteroides ovatus</name>
    <dbReference type="NCBI Taxonomy" id="28116"/>
    <lineage>
        <taxon>Bacteria</taxon>
        <taxon>Pseudomonadati</taxon>
        <taxon>Bacteroidota</taxon>
        <taxon>Bacteroidia</taxon>
        <taxon>Bacteroidales</taxon>
        <taxon>Bacteroidaceae</taxon>
        <taxon>Bacteroides</taxon>
    </lineage>
</organism>
<reference evidence="2 3" key="1">
    <citation type="journal article" date="2019" name="Nat. Med.">
        <title>A library of human gut bacterial isolates paired with longitudinal multiomics data enables mechanistic microbiome research.</title>
        <authorList>
            <person name="Poyet M."/>
            <person name="Groussin M."/>
            <person name="Gibbons S.M."/>
            <person name="Avila-Pacheco J."/>
            <person name="Jiang X."/>
            <person name="Kearney S.M."/>
            <person name="Perrotta A.R."/>
            <person name="Berdy B."/>
            <person name="Zhao S."/>
            <person name="Lieberman T.D."/>
            <person name="Swanson P.K."/>
            <person name="Smith M."/>
            <person name="Roesemann S."/>
            <person name="Alexander J.E."/>
            <person name="Rich S.A."/>
            <person name="Livny J."/>
            <person name="Vlamakis H."/>
            <person name="Clish C."/>
            <person name="Bullock K."/>
            <person name="Deik A."/>
            <person name="Scott J."/>
            <person name="Pierce K.A."/>
            <person name="Xavier R.J."/>
            <person name="Alm E.J."/>
        </authorList>
    </citation>
    <scope>NUCLEOTIDE SEQUENCE [LARGE SCALE GENOMIC DNA]</scope>
    <source>
        <strain evidence="2 3">BIOML-A14</strain>
    </source>
</reference>
<name>A0A642C584_BACOV</name>
<dbReference type="Proteomes" id="UP000435985">
    <property type="component" value="Unassembled WGS sequence"/>
</dbReference>
<evidence type="ECO:0000256" key="1">
    <source>
        <dbReference type="SAM" id="MobiDB-lite"/>
    </source>
</evidence>
<accession>A0A642C584</accession>
<feature type="compositionally biased region" description="Polar residues" evidence="1">
    <location>
        <begin position="11"/>
        <end position="23"/>
    </location>
</feature>
<evidence type="ECO:0000313" key="3">
    <source>
        <dbReference type="Proteomes" id="UP000435985"/>
    </source>
</evidence>
<dbReference type="EMBL" id="VWFO01000616">
    <property type="protein sequence ID" value="KAA4647591.1"/>
    <property type="molecule type" value="Genomic_DNA"/>
</dbReference>
<gene>
    <name evidence="2" type="ORF">F3B98_32170</name>
</gene>
<comment type="caution">
    <text evidence="2">The sequence shown here is derived from an EMBL/GenBank/DDBJ whole genome shotgun (WGS) entry which is preliminary data.</text>
</comment>
<feature type="region of interest" description="Disordered" evidence="1">
    <location>
        <begin position="1"/>
        <end position="23"/>
    </location>
</feature>
<evidence type="ECO:0000313" key="2">
    <source>
        <dbReference type="EMBL" id="KAA4647591.1"/>
    </source>
</evidence>
<feature type="non-terminal residue" evidence="2">
    <location>
        <position position="1"/>
    </location>
</feature>
<protein>
    <submittedName>
        <fullName evidence="2">Chitobiase</fullName>
    </submittedName>
</protein>
<proteinExistence type="predicted"/>
<dbReference type="AlphaFoldDB" id="A0A642C584"/>